<reference evidence="1 2" key="1">
    <citation type="submission" date="2016-04" db="EMBL/GenBank/DDBJ databases">
        <title>Genome sequence of Clostridium magnum DSM 2767.</title>
        <authorList>
            <person name="Poehlein A."/>
            <person name="Uhlig R."/>
            <person name="Fischer R."/>
            <person name="Bahl H."/>
            <person name="Daniel R."/>
        </authorList>
    </citation>
    <scope>NUCLEOTIDE SEQUENCE [LARGE SCALE GENOMIC DNA]</scope>
    <source>
        <strain evidence="1 2">DSM 2767</strain>
    </source>
</reference>
<dbReference type="Proteomes" id="UP000076603">
    <property type="component" value="Unassembled WGS sequence"/>
</dbReference>
<keyword evidence="2" id="KW-1185">Reference proteome</keyword>
<protein>
    <submittedName>
        <fullName evidence="1">Uncharacterized protein</fullName>
    </submittedName>
</protein>
<sequence>MMMEFVKTSYSVEVKDVNVSNLRLSKELAEELEMELGKKERLLREQIRFLEALGDVEVSYHRDEIFIEVIGEQAERISMKIDNVICSYNNAVANLPEAYKALSELELMLA</sequence>
<dbReference type="AlphaFoldDB" id="A0A161W197"/>
<evidence type="ECO:0000313" key="1">
    <source>
        <dbReference type="EMBL" id="KZL88920.1"/>
    </source>
</evidence>
<organism evidence="1 2">
    <name type="scientific">Clostridium magnum DSM 2767</name>
    <dbReference type="NCBI Taxonomy" id="1121326"/>
    <lineage>
        <taxon>Bacteria</taxon>
        <taxon>Bacillati</taxon>
        <taxon>Bacillota</taxon>
        <taxon>Clostridia</taxon>
        <taxon>Eubacteriales</taxon>
        <taxon>Clostridiaceae</taxon>
        <taxon>Clostridium</taxon>
    </lineage>
</organism>
<gene>
    <name evidence="1" type="ORF">CLMAG_58240</name>
</gene>
<dbReference type="STRING" id="1121326.CLMAG_58240"/>
<evidence type="ECO:0000313" key="2">
    <source>
        <dbReference type="Proteomes" id="UP000076603"/>
    </source>
</evidence>
<comment type="caution">
    <text evidence="1">The sequence shown here is derived from an EMBL/GenBank/DDBJ whole genome shotgun (WGS) entry which is preliminary data.</text>
</comment>
<proteinExistence type="predicted"/>
<dbReference type="RefSeq" id="WP_066630451.1">
    <property type="nucleotide sequence ID" value="NZ_FQXL01000030.1"/>
</dbReference>
<dbReference type="EMBL" id="LWAE01000013">
    <property type="protein sequence ID" value="KZL88920.1"/>
    <property type="molecule type" value="Genomic_DNA"/>
</dbReference>
<name>A0A161W197_9CLOT</name>
<dbReference type="PATRIC" id="fig|1121326.3.peg.5885"/>
<accession>A0A161W197</accession>